<name>A0ABS6T349_9RHOB</name>
<dbReference type="PANTHER" id="PTHR35008">
    <property type="entry name" value="BLL4482 PROTEIN-RELATED"/>
    <property type="match status" value="1"/>
</dbReference>
<keyword evidence="1 3" id="KW-0479">Metal-binding</keyword>
<reference evidence="6 7" key="1">
    <citation type="submission" date="2021-05" db="EMBL/GenBank/DDBJ databases">
        <title>Culturable bacteria isolated from Daya Bay.</title>
        <authorList>
            <person name="Zheng W."/>
            <person name="Yu S."/>
            <person name="Huang Y."/>
        </authorList>
    </citation>
    <scope>NUCLEOTIDE SEQUENCE [LARGE SCALE GENOMIC DNA]</scope>
    <source>
        <strain evidence="6 7">DP4N28-5</strain>
    </source>
</reference>
<protein>
    <submittedName>
        <fullName evidence="6">Cytochrome c</fullName>
    </submittedName>
</protein>
<evidence type="ECO:0000313" key="7">
    <source>
        <dbReference type="Proteomes" id="UP000756530"/>
    </source>
</evidence>
<comment type="caution">
    <text evidence="6">The sequence shown here is derived from an EMBL/GenBank/DDBJ whole genome shotgun (WGS) entry which is preliminary data.</text>
</comment>
<dbReference type="PANTHER" id="PTHR35008:SF8">
    <property type="entry name" value="ALCOHOL DEHYDROGENASE CYTOCHROME C SUBUNIT"/>
    <property type="match status" value="1"/>
</dbReference>
<keyword evidence="2 3" id="KW-0408">Iron</keyword>
<gene>
    <name evidence="6" type="ORF">KJP28_12140</name>
</gene>
<evidence type="ECO:0000313" key="6">
    <source>
        <dbReference type="EMBL" id="MBV7379674.1"/>
    </source>
</evidence>
<dbReference type="PROSITE" id="PS51007">
    <property type="entry name" value="CYTC"/>
    <property type="match status" value="1"/>
</dbReference>
<keyword evidence="3" id="KW-0349">Heme</keyword>
<feature type="domain" description="Cytochrome c" evidence="5">
    <location>
        <begin position="56"/>
        <end position="142"/>
    </location>
</feature>
<feature type="chain" id="PRO_5046115846" evidence="4">
    <location>
        <begin position="21"/>
        <end position="148"/>
    </location>
</feature>
<evidence type="ECO:0000256" key="2">
    <source>
        <dbReference type="ARBA" id="ARBA00023004"/>
    </source>
</evidence>
<evidence type="ECO:0000256" key="3">
    <source>
        <dbReference type="PROSITE-ProRule" id="PRU00433"/>
    </source>
</evidence>
<evidence type="ECO:0000256" key="4">
    <source>
        <dbReference type="SAM" id="SignalP"/>
    </source>
</evidence>
<proteinExistence type="predicted"/>
<accession>A0ABS6T349</accession>
<dbReference type="Pfam" id="PF00034">
    <property type="entry name" value="Cytochrom_C"/>
    <property type="match status" value="1"/>
</dbReference>
<organism evidence="6 7">
    <name type="scientific">Maritimibacter dapengensis</name>
    <dbReference type="NCBI Taxonomy" id="2836868"/>
    <lineage>
        <taxon>Bacteria</taxon>
        <taxon>Pseudomonadati</taxon>
        <taxon>Pseudomonadota</taxon>
        <taxon>Alphaproteobacteria</taxon>
        <taxon>Rhodobacterales</taxon>
        <taxon>Roseobacteraceae</taxon>
        <taxon>Maritimibacter</taxon>
    </lineage>
</organism>
<sequence length="148" mass="15625">MNKLYLLAALAVIVAGSAYIATRPDTSMPQGASAPSDTPAEGAPLVAVTLPETLSPQAQMGERGFNAVCADCHGENAQGKMGFGPPLVHKIYEPSHHADMAFQLAVQNGVTAHHWKFGNMPAQDGLTQADVQAITTYVRELQRANGID</sequence>
<dbReference type="Proteomes" id="UP000756530">
    <property type="component" value="Unassembled WGS sequence"/>
</dbReference>
<keyword evidence="7" id="KW-1185">Reference proteome</keyword>
<dbReference type="InterPro" id="IPR009056">
    <property type="entry name" value="Cyt_c-like_dom"/>
</dbReference>
<evidence type="ECO:0000256" key="1">
    <source>
        <dbReference type="ARBA" id="ARBA00022723"/>
    </source>
</evidence>
<keyword evidence="4" id="KW-0732">Signal</keyword>
<dbReference type="RefSeq" id="WP_218392784.1">
    <property type="nucleotide sequence ID" value="NZ_JAHUZE010000002.1"/>
</dbReference>
<dbReference type="EMBL" id="JAHUZE010000002">
    <property type="protein sequence ID" value="MBV7379674.1"/>
    <property type="molecule type" value="Genomic_DNA"/>
</dbReference>
<dbReference type="InterPro" id="IPR051459">
    <property type="entry name" value="Cytochrome_c-type_DH"/>
</dbReference>
<evidence type="ECO:0000259" key="5">
    <source>
        <dbReference type="PROSITE" id="PS51007"/>
    </source>
</evidence>
<feature type="signal peptide" evidence="4">
    <location>
        <begin position="1"/>
        <end position="20"/>
    </location>
</feature>